<sequence length="60" mass="6799">MAITIDQCRKLLGKSGKKLTDEQIIELKNAAVVLADLSIDDYLAKRQMKKEMEKQYATAK</sequence>
<accession>A0A1F7WJB3</accession>
<proteinExistence type="predicted"/>
<dbReference type="Proteomes" id="UP000176198">
    <property type="component" value="Unassembled WGS sequence"/>
</dbReference>
<dbReference type="STRING" id="1802471.A2115_00560"/>
<gene>
    <name evidence="1" type="ORF">A2115_00560</name>
</gene>
<evidence type="ECO:0000313" key="1">
    <source>
        <dbReference type="EMBL" id="OGM02647.1"/>
    </source>
</evidence>
<comment type="caution">
    <text evidence="1">The sequence shown here is derived from an EMBL/GenBank/DDBJ whole genome shotgun (WGS) entry which is preliminary data.</text>
</comment>
<dbReference type="AlphaFoldDB" id="A0A1F7WJB3"/>
<evidence type="ECO:0000313" key="2">
    <source>
        <dbReference type="Proteomes" id="UP000176198"/>
    </source>
</evidence>
<organism evidence="1 2">
    <name type="scientific">Candidatus Woesebacteria bacterium GWA1_41_8</name>
    <dbReference type="NCBI Taxonomy" id="1802471"/>
    <lineage>
        <taxon>Bacteria</taxon>
        <taxon>Candidatus Woeseibacteriota</taxon>
    </lineage>
</organism>
<name>A0A1F7WJB3_9BACT</name>
<reference evidence="1 2" key="1">
    <citation type="journal article" date="2016" name="Nat. Commun.">
        <title>Thousands of microbial genomes shed light on interconnected biogeochemical processes in an aquifer system.</title>
        <authorList>
            <person name="Anantharaman K."/>
            <person name="Brown C.T."/>
            <person name="Hug L.A."/>
            <person name="Sharon I."/>
            <person name="Castelle C.J."/>
            <person name="Probst A.J."/>
            <person name="Thomas B.C."/>
            <person name="Singh A."/>
            <person name="Wilkins M.J."/>
            <person name="Karaoz U."/>
            <person name="Brodie E.L."/>
            <person name="Williams K.H."/>
            <person name="Hubbard S.S."/>
            <person name="Banfield J.F."/>
        </authorList>
    </citation>
    <scope>NUCLEOTIDE SEQUENCE [LARGE SCALE GENOMIC DNA]</scope>
</reference>
<protein>
    <submittedName>
        <fullName evidence="1">Uncharacterized protein</fullName>
    </submittedName>
</protein>
<dbReference type="EMBL" id="MGFJ01000018">
    <property type="protein sequence ID" value="OGM02647.1"/>
    <property type="molecule type" value="Genomic_DNA"/>
</dbReference>